<organism evidence="2 3">
    <name type="scientific">Streptomyces abikoensis</name>
    <dbReference type="NCBI Taxonomy" id="97398"/>
    <lineage>
        <taxon>Bacteria</taxon>
        <taxon>Bacillati</taxon>
        <taxon>Actinomycetota</taxon>
        <taxon>Actinomycetes</taxon>
        <taxon>Kitasatosporales</taxon>
        <taxon>Streptomycetaceae</taxon>
        <taxon>Streptomyces</taxon>
    </lineage>
</organism>
<sequence>MTDNAKEPPKAMPGLAGGSWTGIPARTMHLMGGDREMQRTRARELSRACSPLVYVITPSHQAFRHADAGLGIKGVGVT</sequence>
<dbReference type="EMBL" id="JBIRRB010000020">
    <property type="protein sequence ID" value="MFI0915311.1"/>
    <property type="molecule type" value="Genomic_DNA"/>
</dbReference>
<proteinExistence type="predicted"/>
<comment type="caution">
    <text evidence="2">The sequence shown here is derived from an EMBL/GenBank/DDBJ whole genome shotgun (WGS) entry which is preliminary data.</text>
</comment>
<gene>
    <name evidence="2" type="ORF">ACH4TF_33495</name>
</gene>
<reference evidence="2 3" key="1">
    <citation type="submission" date="2024-10" db="EMBL/GenBank/DDBJ databases">
        <title>The Natural Products Discovery Center: Release of the First 8490 Sequenced Strains for Exploring Actinobacteria Biosynthetic Diversity.</title>
        <authorList>
            <person name="Kalkreuter E."/>
            <person name="Kautsar S.A."/>
            <person name="Yang D."/>
            <person name="Bader C.D."/>
            <person name="Teijaro C.N."/>
            <person name="Fluegel L."/>
            <person name="Davis C.M."/>
            <person name="Simpson J.R."/>
            <person name="Lauterbach L."/>
            <person name="Steele A.D."/>
            <person name="Gui C."/>
            <person name="Meng S."/>
            <person name="Li G."/>
            <person name="Viehrig K."/>
            <person name="Ye F."/>
            <person name="Su P."/>
            <person name="Kiefer A.F."/>
            <person name="Nichols A."/>
            <person name="Cepeda A.J."/>
            <person name="Yan W."/>
            <person name="Fan B."/>
            <person name="Jiang Y."/>
            <person name="Adhikari A."/>
            <person name="Zheng C.-J."/>
            <person name="Schuster L."/>
            <person name="Cowan T.M."/>
            <person name="Smanski M.J."/>
            <person name="Chevrette M.G."/>
            <person name="De Carvalho L.P.S."/>
            <person name="Shen B."/>
        </authorList>
    </citation>
    <scope>NUCLEOTIDE SEQUENCE [LARGE SCALE GENOMIC DNA]</scope>
    <source>
        <strain evidence="2 3">NPDC020979</strain>
    </source>
</reference>
<name>A0ABW7TF94_9ACTN</name>
<dbReference type="Proteomes" id="UP001611162">
    <property type="component" value="Unassembled WGS sequence"/>
</dbReference>
<accession>A0ABW7TF94</accession>
<feature type="region of interest" description="Disordered" evidence="1">
    <location>
        <begin position="1"/>
        <end position="25"/>
    </location>
</feature>
<dbReference type="RefSeq" id="WP_397614898.1">
    <property type="nucleotide sequence ID" value="NZ_JBIRRB010000020.1"/>
</dbReference>
<evidence type="ECO:0000313" key="2">
    <source>
        <dbReference type="EMBL" id="MFI0915311.1"/>
    </source>
</evidence>
<evidence type="ECO:0000256" key="1">
    <source>
        <dbReference type="SAM" id="MobiDB-lite"/>
    </source>
</evidence>
<protein>
    <submittedName>
        <fullName evidence="2">Uncharacterized protein</fullName>
    </submittedName>
</protein>
<evidence type="ECO:0000313" key="3">
    <source>
        <dbReference type="Proteomes" id="UP001611162"/>
    </source>
</evidence>
<keyword evidence="3" id="KW-1185">Reference proteome</keyword>